<keyword evidence="8" id="KW-1185">Reference proteome</keyword>
<feature type="transmembrane region" description="Helical" evidence="6">
    <location>
        <begin position="81"/>
        <end position="104"/>
    </location>
</feature>
<feature type="transmembrane region" description="Helical" evidence="6">
    <location>
        <begin position="200"/>
        <end position="220"/>
    </location>
</feature>
<feature type="transmembrane region" description="Helical" evidence="6">
    <location>
        <begin position="6"/>
        <end position="28"/>
    </location>
</feature>
<dbReference type="InterPro" id="IPR022791">
    <property type="entry name" value="L-PG_synthase/AglD"/>
</dbReference>
<evidence type="ECO:0000313" key="8">
    <source>
        <dbReference type="Proteomes" id="UP000313645"/>
    </source>
</evidence>
<feature type="transmembrane region" description="Helical" evidence="6">
    <location>
        <begin position="259"/>
        <end position="275"/>
    </location>
</feature>
<comment type="caution">
    <text evidence="7">The sequence shown here is derived from an EMBL/GenBank/DDBJ whole genome shotgun (WGS) entry which is preliminary data.</text>
</comment>
<evidence type="ECO:0008006" key="9">
    <source>
        <dbReference type="Google" id="ProtNLM"/>
    </source>
</evidence>
<accession>A0ABY1ZLQ2</accession>
<feature type="transmembrane region" description="Helical" evidence="6">
    <location>
        <begin position="116"/>
        <end position="139"/>
    </location>
</feature>
<feature type="transmembrane region" description="Helical" evidence="6">
    <location>
        <begin position="40"/>
        <end position="61"/>
    </location>
</feature>
<dbReference type="Proteomes" id="UP000313645">
    <property type="component" value="Unassembled WGS sequence"/>
</dbReference>
<evidence type="ECO:0000256" key="1">
    <source>
        <dbReference type="ARBA" id="ARBA00004651"/>
    </source>
</evidence>
<proteinExistence type="predicted"/>
<evidence type="ECO:0000256" key="2">
    <source>
        <dbReference type="ARBA" id="ARBA00022475"/>
    </source>
</evidence>
<evidence type="ECO:0000256" key="4">
    <source>
        <dbReference type="ARBA" id="ARBA00022989"/>
    </source>
</evidence>
<feature type="transmembrane region" description="Helical" evidence="6">
    <location>
        <begin position="145"/>
        <end position="168"/>
    </location>
</feature>
<keyword evidence="2" id="KW-1003">Cell membrane</keyword>
<evidence type="ECO:0000256" key="3">
    <source>
        <dbReference type="ARBA" id="ARBA00022692"/>
    </source>
</evidence>
<comment type="subcellular location">
    <subcellularLocation>
        <location evidence="1">Cell membrane</location>
        <topology evidence="1">Multi-pass membrane protein</topology>
    </subcellularLocation>
</comment>
<evidence type="ECO:0000256" key="5">
    <source>
        <dbReference type="ARBA" id="ARBA00023136"/>
    </source>
</evidence>
<evidence type="ECO:0000256" key="6">
    <source>
        <dbReference type="SAM" id="Phobius"/>
    </source>
</evidence>
<evidence type="ECO:0000313" key="7">
    <source>
        <dbReference type="EMBL" id="TBW56714.1"/>
    </source>
</evidence>
<dbReference type="Pfam" id="PF03706">
    <property type="entry name" value="LPG_synthase_TM"/>
    <property type="match status" value="1"/>
</dbReference>
<name>A0ABY1ZLQ2_9GAMM</name>
<dbReference type="EMBL" id="SJDL01000010">
    <property type="protein sequence ID" value="TBW56714.1"/>
    <property type="molecule type" value="Genomic_DNA"/>
</dbReference>
<feature type="transmembrane region" description="Helical" evidence="6">
    <location>
        <begin position="232"/>
        <end position="252"/>
    </location>
</feature>
<dbReference type="RefSeq" id="WP_131481034.1">
    <property type="nucleotide sequence ID" value="NZ_SJDL01000010.1"/>
</dbReference>
<protein>
    <recommendedName>
        <fullName evidence="9">Flippase-like domain-containing protein</fullName>
    </recommendedName>
</protein>
<reference evidence="7 8" key="1">
    <citation type="submission" date="2019-02" db="EMBL/GenBank/DDBJ databases">
        <title>Marinobacter halodurans sp. nov., a marine bacterium isolated from sea tidal flat.</title>
        <authorList>
            <person name="Yoo Y."/>
            <person name="Lee D.W."/>
            <person name="Kim B.S."/>
            <person name="Kim J.-J."/>
        </authorList>
    </citation>
    <scope>NUCLEOTIDE SEQUENCE [LARGE SCALE GENOMIC DNA]</scope>
    <source>
        <strain evidence="7 8">YJ-S3-2</strain>
    </source>
</reference>
<organism evidence="7 8">
    <name type="scientific">Marinobacter halodurans</name>
    <dbReference type="NCBI Taxonomy" id="2528979"/>
    <lineage>
        <taxon>Bacteria</taxon>
        <taxon>Pseudomonadati</taxon>
        <taxon>Pseudomonadota</taxon>
        <taxon>Gammaproteobacteria</taxon>
        <taxon>Pseudomonadales</taxon>
        <taxon>Marinobacteraceae</taxon>
        <taxon>Marinobacter</taxon>
    </lineage>
</organism>
<keyword evidence="4 6" id="KW-1133">Transmembrane helix</keyword>
<sequence length="300" mass="33817">MKKRLVKLLRLLIIFLSVAFILIHAWGLDYNAISISNFNLYFLSFSIFLSLTFRLLLSLIWNRSIYFFSGKKPDYRSTLHAYAVSWIARYIPGGVFSIISRSIINKRIEMRHSLSASLFEVILQILALATSILIILLLLNAKISLRAQIIPGSLATLILAIALLFPYFSHNFQMRIYEITKLDLRLSTSRKLKTLTQLPLYFLSVNIGSASFVMLILSIIPSLSTPNILNVYSVYLVLSLASTLIFIVPAGIGIREAGLTFFLTPIIGAELALLISISSRIWTIACDCLFYLLSLAVKKR</sequence>
<keyword evidence="5 6" id="KW-0472">Membrane</keyword>
<gene>
    <name evidence="7" type="ORF">EZI54_08710</name>
</gene>
<keyword evidence="3 6" id="KW-0812">Transmembrane</keyword>